<dbReference type="GO" id="GO:0016787">
    <property type="term" value="F:hydrolase activity"/>
    <property type="evidence" value="ECO:0007669"/>
    <property type="project" value="UniProtKB-KW"/>
</dbReference>
<dbReference type="EMBL" id="CP059894">
    <property type="protein sequence ID" value="QNJ90054.1"/>
    <property type="molecule type" value="Genomic_DNA"/>
</dbReference>
<dbReference type="AlphaFoldDB" id="A0A7G8P6T8"/>
<name>A0A7G8P6T8_9MYCO</name>
<dbReference type="Gene3D" id="3.40.50.1820">
    <property type="entry name" value="alpha/beta hydrolase"/>
    <property type="match status" value="1"/>
</dbReference>
<evidence type="ECO:0000313" key="2">
    <source>
        <dbReference type="EMBL" id="QNJ90054.1"/>
    </source>
</evidence>
<evidence type="ECO:0000313" key="3">
    <source>
        <dbReference type="Proteomes" id="UP000515498"/>
    </source>
</evidence>
<reference evidence="2 3" key="1">
    <citation type="submission" date="2020-07" db="EMBL/GenBank/DDBJ databases">
        <title>Draft genome sequence of four isobutane-metabolizing strains capable of cometabolically degrading diverse ether contaminants.</title>
        <authorList>
            <person name="Chen W."/>
            <person name="Faulkner N."/>
            <person name="Smith C."/>
            <person name="Hyman M."/>
        </authorList>
    </citation>
    <scope>NUCLEOTIDE SEQUENCE [LARGE SCALE GENOMIC DNA]</scope>
    <source>
        <strain evidence="2 3">2A</strain>
    </source>
</reference>
<dbReference type="PANTHER" id="PTHR46438">
    <property type="entry name" value="ALPHA/BETA-HYDROLASES SUPERFAMILY PROTEIN"/>
    <property type="match status" value="1"/>
</dbReference>
<gene>
    <name evidence="2" type="ORF">HZU40_17265</name>
</gene>
<dbReference type="KEGG" id="mflu:HZU40_17265"/>
<proteinExistence type="predicted"/>
<accession>A0A7G8P6T8</accession>
<dbReference type="Pfam" id="PF12697">
    <property type="entry name" value="Abhydrolase_6"/>
    <property type="match status" value="1"/>
</dbReference>
<dbReference type="InterPro" id="IPR029058">
    <property type="entry name" value="AB_hydrolase_fold"/>
</dbReference>
<keyword evidence="2" id="KW-0378">Hydrolase</keyword>
<protein>
    <submittedName>
        <fullName evidence="2">Alpha/beta hydrolase</fullName>
    </submittedName>
</protein>
<dbReference type="PANTHER" id="PTHR46438:SF11">
    <property type="entry name" value="LIPASE-RELATED"/>
    <property type="match status" value="1"/>
</dbReference>
<dbReference type="SUPFAM" id="SSF53474">
    <property type="entry name" value="alpha/beta-Hydrolases"/>
    <property type="match status" value="1"/>
</dbReference>
<sequence length="247" mass="26298">MSAPVLLLHGLGGSPAAFQRLRPLLTDDGASWAPALTHPTSIDADADALLEELTRAVGTTGTPAVVVGHSRGGLVATALAERAPDLVGHLVLVNTPPTTGSRLTAHSGSERLLATPLLGSLAWRAMTPRLAARGLATAFAPGTTVPDSFVRDLLATGRDPFLAATQAVDVYLKSMPLPDRLRRLPHRVDVVFGTQDQRVAYHPYRALTDDGTIRQTEIPQSGHTPIWETPDEVARIINEALRTTKAR</sequence>
<dbReference type="InterPro" id="IPR000073">
    <property type="entry name" value="AB_hydrolase_1"/>
</dbReference>
<dbReference type="Proteomes" id="UP000515498">
    <property type="component" value="Chromosome"/>
</dbReference>
<organism evidence="2 3">
    <name type="scientific">Mycolicibacterium fluoranthenivorans</name>
    <dbReference type="NCBI Taxonomy" id="258505"/>
    <lineage>
        <taxon>Bacteria</taxon>
        <taxon>Bacillati</taxon>
        <taxon>Actinomycetota</taxon>
        <taxon>Actinomycetes</taxon>
        <taxon>Mycobacteriales</taxon>
        <taxon>Mycobacteriaceae</taxon>
        <taxon>Mycolicibacterium</taxon>
    </lineage>
</organism>
<feature type="domain" description="AB hydrolase-1" evidence="1">
    <location>
        <begin position="5"/>
        <end position="235"/>
    </location>
</feature>
<evidence type="ECO:0000259" key="1">
    <source>
        <dbReference type="Pfam" id="PF12697"/>
    </source>
</evidence>